<evidence type="ECO:0000256" key="1">
    <source>
        <dbReference type="ARBA" id="ARBA00005028"/>
    </source>
</evidence>
<dbReference type="SUPFAM" id="SSF74650">
    <property type="entry name" value="Galactose mutarotase-like"/>
    <property type="match status" value="1"/>
</dbReference>
<accession>A0ABQ6E444</accession>
<comment type="catalytic activity">
    <reaction evidence="5">
        <text>alpha-D-glucose = beta-D-glucose</text>
        <dbReference type="Rhea" id="RHEA:10264"/>
        <dbReference type="ChEBI" id="CHEBI:15903"/>
        <dbReference type="ChEBI" id="CHEBI:17925"/>
        <dbReference type="EC" id="5.1.3.3"/>
    </reaction>
</comment>
<dbReference type="InterPro" id="IPR008183">
    <property type="entry name" value="Aldose_1/G6P_1-epimerase"/>
</dbReference>
<keyword evidence="4 5" id="KW-0119">Carbohydrate metabolism</keyword>
<dbReference type="InterPro" id="IPR015443">
    <property type="entry name" value="Aldose_1-epimerase"/>
</dbReference>
<keyword evidence="7" id="KW-1185">Reference proteome</keyword>
<comment type="caution">
    <text evidence="6">The sequence shown here is derived from an EMBL/GenBank/DDBJ whole genome shotgun (WGS) entry which is preliminary data.</text>
</comment>
<keyword evidence="3 5" id="KW-0413">Isomerase</keyword>
<evidence type="ECO:0000256" key="5">
    <source>
        <dbReference type="PIRNR" id="PIRNR005096"/>
    </source>
</evidence>
<evidence type="ECO:0000313" key="6">
    <source>
        <dbReference type="EMBL" id="GLS91771.1"/>
    </source>
</evidence>
<dbReference type="Pfam" id="PF01263">
    <property type="entry name" value="Aldose_epim"/>
    <property type="match status" value="1"/>
</dbReference>
<dbReference type="PANTHER" id="PTHR10091:SF0">
    <property type="entry name" value="GALACTOSE MUTAROTASE"/>
    <property type="match status" value="1"/>
</dbReference>
<protein>
    <recommendedName>
        <fullName evidence="5">Aldose 1-epimerase</fullName>
        <ecNumber evidence="5">5.1.3.3</ecNumber>
    </recommendedName>
</protein>
<proteinExistence type="inferred from homology"/>
<dbReference type="NCBIfam" id="NF008277">
    <property type="entry name" value="PRK11055.1"/>
    <property type="match status" value="1"/>
</dbReference>
<evidence type="ECO:0000256" key="2">
    <source>
        <dbReference type="ARBA" id="ARBA00006206"/>
    </source>
</evidence>
<organism evidence="6 7">
    <name type="scientific">Psychromonas marina</name>
    <dbReference type="NCBI Taxonomy" id="88364"/>
    <lineage>
        <taxon>Bacteria</taxon>
        <taxon>Pseudomonadati</taxon>
        <taxon>Pseudomonadota</taxon>
        <taxon>Gammaproteobacteria</taxon>
        <taxon>Alteromonadales</taxon>
        <taxon>Psychromonadaceae</taxon>
        <taxon>Psychromonas</taxon>
    </lineage>
</organism>
<dbReference type="InterPro" id="IPR047215">
    <property type="entry name" value="Galactose_mutarotase-like"/>
</dbReference>
<dbReference type="PANTHER" id="PTHR10091">
    <property type="entry name" value="ALDOSE-1-EPIMERASE"/>
    <property type="match status" value="1"/>
</dbReference>
<dbReference type="PIRSF" id="PIRSF005096">
    <property type="entry name" value="GALM"/>
    <property type="match status" value="1"/>
</dbReference>
<name>A0ABQ6E444_9GAMM</name>
<dbReference type="RefSeq" id="WP_284204883.1">
    <property type="nucleotide sequence ID" value="NZ_BSPQ01000015.1"/>
</dbReference>
<dbReference type="EMBL" id="BSPQ01000015">
    <property type="protein sequence ID" value="GLS91771.1"/>
    <property type="molecule type" value="Genomic_DNA"/>
</dbReference>
<comment type="similarity">
    <text evidence="2 5">Belongs to the aldose epimerase family.</text>
</comment>
<comment type="pathway">
    <text evidence="1 5">Carbohydrate metabolism; hexose metabolism.</text>
</comment>
<gene>
    <name evidence="6" type="primary">galM_2</name>
    <name evidence="6" type="ORF">GCM10007916_28410</name>
</gene>
<dbReference type="InterPro" id="IPR011013">
    <property type="entry name" value="Gal_mutarotase_sf_dom"/>
</dbReference>
<dbReference type="Proteomes" id="UP001157353">
    <property type="component" value="Unassembled WGS sequence"/>
</dbReference>
<dbReference type="EC" id="5.1.3.3" evidence="5"/>
<evidence type="ECO:0000313" key="7">
    <source>
        <dbReference type="Proteomes" id="UP001157353"/>
    </source>
</evidence>
<sequence>MSQEIKQAWGDTHLYSLKNAQGTQVDISPLGATIVNFFVNDKHNKQQNIVLGFNQPQDYLDTKAYIGSVVGPWANRIAEGKFPLNGETISLELNEGTNHLHGASIHLDKQCWLVESVSQNAICLTIQTKEGDAGYPANINFTVTYVLNEENELSVEYGATTDKAVPLNVTQHTYFNLSGCHEKIVDHTVSIDADHYLKIDDKAIPMSKDSVANTAMDLRTTKVIKAGITADEQQIKLVNGYDHCWCLNEDDFAFAAQVGCESTGLQLQVFTDQNAIQLYTGNALPGETGREGKVYDAYYGLCLETQHYPDQVNMPEIAAQCIYSPSRPYSHKTVFKITLS</sequence>
<dbReference type="CDD" id="cd09019">
    <property type="entry name" value="galactose_mutarotase_like"/>
    <property type="match status" value="1"/>
</dbReference>
<evidence type="ECO:0000256" key="4">
    <source>
        <dbReference type="ARBA" id="ARBA00023277"/>
    </source>
</evidence>
<evidence type="ECO:0000256" key="3">
    <source>
        <dbReference type="ARBA" id="ARBA00023235"/>
    </source>
</evidence>
<reference evidence="7" key="1">
    <citation type="journal article" date="2019" name="Int. J. Syst. Evol. Microbiol.">
        <title>The Global Catalogue of Microorganisms (GCM) 10K type strain sequencing project: providing services to taxonomists for standard genome sequencing and annotation.</title>
        <authorList>
            <consortium name="The Broad Institute Genomics Platform"/>
            <consortium name="The Broad Institute Genome Sequencing Center for Infectious Disease"/>
            <person name="Wu L."/>
            <person name="Ma J."/>
        </authorList>
    </citation>
    <scope>NUCLEOTIDE SEQUENCE [LARGE SCALE GENOMIC DNA]</scope>
    <source>
        <strain evidence="7">NBRC 103166</strain>
    </source>
</reference>
<dbReference type="InterPro" id="IPR014718">
    <property type="entry name" value="GH-type_carb-bd"/>
</dbReference>
<dbReference type="Gene3D" id="2.70.98.10">
    <property type="match status" value="1"/>
</dbReference>